<proteinExistence type="predicted"/>
<sequence length="157" mass="16927">MEKGVPGEQIDMRRRELRGSCWTASAVIPVANDRHQSVERGACWFAGTDIPFLPEDSAFELAEACATSRREALAPPQRRQAASTNAMMDVDGLLDGRVTGASRRLREADNRATALGLDLHRTNQSGYEDRASDADGEGAGAKRHAGRLASGGFRPCT</sequence>
<evidence type="ECO:0000313" key="2">
    <source>
        <dbReference type="EMBL" id="TFK82957.1"/>
    </source>
</evidence>
<dbReference type="InParanoid" id="A0A5C3P283"/>
<dbReference type="AlphaFoldDB" id="A0A5C3P283"/>
<name>A0A5C3P283_9APHY</name>
<organism evidence="2 3">
    <name type="scientific">Polyporus arcularius HHB13444</name>
    <dbReference type="NCBI Taxonomy" id="1314778"/>
    <lineage>
        <taxon>Eukaryota</taxon>
        <taxon>Fungi</taxon>
        <taxon>Dikarya</taxon>
        <taxon>Basidiomycota</taxon>
        <taxon>Agaricomycotina</taxon>
        <taxon>Agaricomycetes</taxon>
        <taxon>Polyporales</taxon>
        <taxon>Polyporaceae</taxon>
        <taxon>Polyporus</taxon>
    </lineage>
</organism>
<reference evidence="2 3" key="1">
    <citation type="journal article" date="2019" name="Nat. Ecol. Evol.">
        <title>Megaphylogeny resolves global patterns of mushroom evolution.</title>
        <authorList>
            <person name="Varga T."/>
            <person name="Krizsan K."/>
            <person name="Foldi C."/>
            <person name="Dima B."/>
            <person name="Sanchez-Garcia M."/>
            <person name="Sanchez-Ramirez S."/>
            <person name="Szollosi G.J."/>
            <person name="Szarkandi J.G."/>
            <person name="Papp V."/>
            <person name="Albert L."/>
            <person name="Andreopoulos W."/>
            <person name="Angelini C."/>
            <person name="Antonin V."/>
            <person name="Barry K.W."/>
            <person name="Bougher N.L."/>
            <person name="Buchanan P."/>
            <person name="Buyck B."/>
            <person name="Bense V."/>
            <person name="Catcheside P."/>
            <person name="Chovatia M."/>
            <person name="Cooper J."/>
            <person name="Damon W."/>
            <person name="Desjardin D."/>
            <person name="Finy P."/>
            <person name="Geml J."/>
            <person name="Haridas S."/>
            <person name="Hughes K."/>
            <person name="Justo A."/>
            <person name="Karasinski D."/>
            <person name="Kautmanova I."/>
            <person name="Kiss B."/>
            <person name="Kocsube S."/>
            <person name="Kotiranta H."/>
            <person name="LaButti K.M."/>
            <person name="Lechner B.E."/>
            <person name="Liimatainen K."/>
            <person name="Lipzen A."/>
            <person name="Lukacs Z."/>
            <person name="Mihaltcheva S."/>
            <person name="Morgado L.N."/>
            <person name="Niskanen T."/>
            <person name="Noordeloos M.E."/>
            <person name="Ohm R.A."/>
            <person name="Ortiz-Santana B."/>
            <person name="Ovrebo C."/>
            <person name="Racz N."/>
            <person name="Riley R."/>
            <person name="Savchenko A."/>
            <person name="Shiryaev A."/>
            <person name="Soop K."/>
            <person name="Spirin V."/>
            <person name="Szebenyi C."/>
            <person name="Tomsovsky M."/>
            <person name="Tulloss R.E."/>
            <person name="Uehling J."/>
            <person name="Grigoriev I.V."/>
            <person name="Vagvolgyi C."/>
            <person name="Papp T."/>
            <person name="Martin F.M."/>
            <person name="Miettinen O."/>
            <person name="Hibbett D.S."/>
            <person name="Nagy L.G."/>
        </authorList>
    </citation>
    <scope>NUCLEOTIDE SEQUENCE [LARGE SCALE GENOMIC DNA]</scope>
    <source>
        <strain evidence="2 3">HHB13444</strain>
    </source>
</reference>
<protein>
    <submittedName>
        <fullName evidence="2">Uncharacterized protein</fullName>
    </submittedName>
</protein>
<dbReference type="Proteomes" id="UP000308197">
    <property type="component" value="Unassembled WGS sequence"/>
</dbReference>
<dbReference type="EMBL" id="ML211434">
    <property type="protein sequence ID" value="TFK82957.1"/>
    <property type="molecule type" value="Genomic_DNA"/>
</dbReference>
<evidence type="ECO:0000313" key="3">
    <source>
        <dbReference type="Proteomes" id="UP000308197"/>
    </source>
</evidence>
<feature type="region of interest" description="Disordered" evidence="1">
    <location>
        <begin position="121"/>
        <end position="157"/>
    </location>
</feature>
<accession>A0A5C3P283</accession>
<evidence type="ECO:0000256" key="1">
    <source>
        <dbReference type="SAM" id="MobiDB-lite"/>
    </source>
</evidence>
<keyword evidence="3" id="KW-1185">Reference proteome</keyword>
<gene>
    <name evidence="2" type="ORF">K466DRAFT_280270</name>
</gene>